<feature type="chain" id="PRO_5002046420" evidence="1">
    <location>
        <begin position="18"/>
        <end position="38"/>
    </location>
</feature>
<accession>A0A0A9GXU7</accession>
<dbReference type="AlphaFoldDB" id="A0A0A9GXU7"/>
<reference evidence="2" key="2">
    <citation type="journal article" date="2015" name="Data Brief">
        <title>Shoot transcriptome of the giant reed, Arundo donax.</title>
        <authorList>
            <person name="Barrero R.A."/>
            <person name="Guerrero F.D."/>
            <person name="Moolhuijzen P."/>
            <person name="Goolsby J.A."/>
            <person name="Tidwell J."/>
            <person name="Bellgard S.E."/>
            <person name="Bellgard M.I."/>
        </authorList>
    </citation>
    <scope>NUCLEOTIDE SEQUENCE</scope>
    <source>
        <tissue evidence="2">Shoot tissue taken approximately 20 cm above the soil surface</tissue>
    </source>
</reference>
<reference evidence="2" key="1">
    <citation type="submission" date="2014-09" db="EMBL/GenBank/DDBJ databases">
        <authorList>
            <person name="Magalhaes I.L.F."/>
            <person name="Oliveira U."/>
            <person name="Santos F.R."/>
            <person name="Vidigal T.H.D.A."/>
            <person name="Brescovit A.D."/>
            <person name="Santos A.J."/>
        </authorList>
    </citation>
    <scope>NUCLEOTIDE SEQUENCE</scope>
    <source>
        <tissue evidence="2">Shoot tissue taken approximately 20 cm above the soil surface</tissue>
    </source>
</reference>
<evidence type="ECO:0000256" key="1">
    <source>
        <dbReference type="SAM" id="SignalP"/>
    </source>
</evidence>
<keyword evidence="1" id="KW-0732">Signal</keyword>
<protein>
    <submittedName>
        <fullName evidence="2">Uncharacterized protein</fullName>
    </submittedName>
</protein>
<proteinExistence type="predicted"/>
<sequence length="38" mass="4539">MCMWGLQWSICTLNVDAWRLLFQSSMRCLSRTYPPGMR</sequence>
<feature type="signal peptide" evidence="1">
    <location>
        <begin position="1"/>
        <end position="17"/>
    </location>
</feature>
<evidence type="ECO:0000313" key="2">
    <source>
        <dbReference type="EMBL" id="JAE29347.1"/>
    </source>
</evidence>
<dbReference type="EMBL" id="GBRH01168549">
    <property type="protein sequence ID" value="JAE29347.1"/>
    <property type="molecule type" value="Transcribed_RNA"/>
</dbReference>
<organism evidence="2">
    <name type="scientific">Arundo donax</name>
    <name type="common">Giant reed</name>
    <name type="synonym">Donax arundinaceus</name>
    <dbReference type="NCBI Taxonomy" id="35708"/>
    <lineage>
        <taxon>Eukaryota</taxon>
        <taxon>Viridiplantae</taxon>
        <taxon>Streptophyta</taxon>
        <taxon>Embryophyta</taxon>
        <taxon>Tracheophyta</taxon>
        <taxon>Spermatophyta</taxon>
        <taxon>Magnoliopsida</taxon>
        <taxon>Liliopsida</taxon>
        <taxon>Poales</taxon>
        <taxon>Poaceae</taxon>
        <taxon>PACMAD clade</taxon>
        <taxon>Arundinoideae</taxon>
        <taxon>Arundineae</taxon>
        <taxon>Arundo</taxon>
    </lineage>
</organism>
<name>A0A0A9GXU7_ARUDO</name>